<dbReference type="AlphaFoldDB" id="A0A914MBK0"/>
<evidence type="ECO:0000313" key="3">
    <source>
        <dbReference type="Proteomes" id="UP000887563"/>
    </source>
</evidence>
<evidence type="ECO:0000256" key="1">
    <source>
        <dbReference type="SAM" id="MobiDB-lite"/>
    </source>
</evidence>
<name>A0A914MBK0_MELIC</name>
<evidence type="ECO:0000256" key="2">
    <source>
        <dbReference type="SAM" id="Phobius"/>
    </source>
</evidence>
<keyword evidence="2" id="KW-1133">Transmembrane helix</keyword>
<feature type="region of interest" description="Disordered" evidence="1">
    <location>
        <begin position="60"/>
        <end position="94"/>
    </location>
</feature>
<dbReference type="WBParaSite" id="Minc3s01433g23774">
    <property type="protein sequence ID" value="Minc3s01433g23774"/>
    <property type="gene ID" value="Minc3s01433g23774"/>
</dbReference>
<keyword evidence="2" id="KW-0812">Transmembrane</keyword>
<sequence length="94" mass="10893">MRKRSNRLPVLLIVLAAFIFICIACLFIWLKNNNNSENKFLKEKQEGNLNKIYPTTTSQIKETTKTTTEEEESSELTGRPLPNHYKRHGLSKRG</sequence>
<keyword evidence="3" id="KW-1185">Reference proteome</keyword>
<accession>A0A914MBK0</accession>
<keyword evidence="2" id="KW-0472">Membrane</keyword>
<reference evidence="4" key="1">
    <citation type="submission" date="2022-11" db="UniProtKB">
        <authorList>
            <consortium name="WormBaseParasite"/>
        </authorList>
    </citation>
    <scope>IDENTIFICATION</scope>
</reference>
<feature type="transmembrane region" description="Helical" evidence="2">
    <location>
        <begin position="12"/>
        <end position="30"/>
    </location>
</feature>
<organism evidence="3 4">
    <name type="scientific">Meloidogyne incognita</name>
    <name type="common">Southern root-knot nematode worm</name>
    <name type="synonym">Oxyuris incognita</name>
    <dbReference type="NCBI Taxonomy" id="6306"/>
    <lineage>
        <taxon>Eukaryota</taxon>
        <taxon>Metazoa</taxon>
        <taxon>Ecdysozoa</taxon>
        <taxon>Nematoda</taxon>
        <taxon>Chromadorea</taxon>
        <taxon>Rhabditida</taxon>
        <taxon>Tylenchina</taxon>
        <taxon>Tylenchomorpha</taxon>
        <taxon>Tylenchoidea</taxon>
        <taxon>Meloidogynidae</taxon>
        <taxon>Meloidogyninae</taxon>
        <taxon>Meloidogyne</taxon>
        <taxon>Meloidogyne incognita group</taxon>
    </lineage>
</organism>
<feature type="compositionally biased region" description="Basic residues" evidence="1">
    <location>
        <begin position="84"/>
        <end position="94"/>
    </location>
</feature>
<evidence type="ECO:0000313" key="4">
    <source>
        <dbReference type="WBParaSite" id="Minc3s01433g23774"/>
    </source>
</evidence>
<proteinExistence type="predicted"/>
<protein>
    <submittedName>
        <fullName evidence="4">Candidate secreted effector</fullName>
    </submittedName>
</protein>
<dbReference type="Proteomes" id="UP000887563">
    <property type="component" value="Unplaced"/>
</dbReference>